<dbReference type="PANTHER" id="PTHR47660">
    <property type="entry name" value="TRANSCRIPTION FACTOR WITH C2H2 AND ZN(2)-CYS(6) DNA BINDING DOMAIN (EUROFUNG)-RELATED-RELATED"/>
    <property type="match status" value="1"/>
</dbReference>
<sequence length="433" mass="49443">MALSPMAEEPAPESASASRQKSCNACVKAKRGCDKRHPVCSRCEGKKISCIYAKRPYAEAFQSGFDFDPVELDMPWAGLTAPSSSINLVDDIPASPATCLPTLDAFIDPFLTFADNQATSSSGMQLVNSARGQLGQQQENQQGLSKFDYAQMADICIQYEPWQVYDPNTKMHFIAQSLKSYPSTFVKDSHTPWMHRYLYKDQMPSSIQSCLTVCALYSSMTSSNKASVFRVLCQSLSELKQQQQLANTPLEKLARAQALFLYQIICLFDGDLTLRSNADRDMLLLQDWLDDLCKIRENLGMPECVNGLDIWETPRSWEWWIFSESVRRTIVIAYAFLGLWNLMCKNNDHVFFSAWKYLHCWTMSRPLWEAPSSFDFFLSWRNKPHHIIENFEFESFLECGSADDVDDFAKVLMVAYMGLDETKQWFMDKGSVF</sequence>
<keyword evidence="1" id="KW-0479">Metal-binding</keyword>
<keyword evidence="9" id="KW-1185">Reference proteome</keyword>
<name>A0A1L9VIX9_ASPGL</name>
<protein>
    <recommendedName>
        <fullName evidence="7">Zn(2)-C6 fungal-type domain-containing protein</fullName>
    </recommendedName>
</protein>
<dbReference type="GO" id="GO:0000981">
    <property type="term" value="F:DNA-binding transcription factor activity, RNA polymerase II-specific"/>
    <property type="evidence" value="ECO:0007669"/>
    <property type="project" value="InterPro"/>
</dbReference>
<evidence type="ECO:0000313" key="8">
    <source>
        <dbReference type="EMBL" id="OJJ83840.1"/>
    </source>
</evidence>
<evidence type="ECO:0000256" key="2">
    <source>
        <dbReference type="ARBA" id="ARBA00022833"/>
    </source>
</evidence>
<dbReference type="OrthoDB" id="4216928at2759"/>
<evidence type="ECO:0000259" key="7">
    <source>
        <dbReference type="PROSITE" id="PS50048"/>
    </source>
</evidence>
<dbReference type="Pfam" id="PF00172">
    <property type="entry name" value="Zn_clus"/>
    <property type="match status" value="1"/>
</dbReference>
<evidence type="ECO:0000256" key="1">
    <source>
        <dbReference type="ARBA" id="ARBA00022723"/>
    </source>
</evidence>
<dbReference type="GO" id="GO:0003677">
    <property type="term" value="F:DNA binding"/>
    <property type="evidence" value="ECO:0007669"/>
    <property type="project" value="UniProtKB-KW"/>
</dbReference>
<dbReference type="PROSITE" id="PS50048">
    <property type="entry name" value="ZN2_CY6_FUNGAL_2"/>
    <property type="match status" value="1"/>
</dbReference>
<dbReference type="InterPro" id="IPR036864">
    <property type="entry name" value="Zn2-C6_fun-type_DNA-bd_sf"/>
</dbReference>
<evidence type="ECO:0000256" key="6">
    <source>
        <dbReference type="ARBA" id="ARBA00023242"/>
    </source>
</evidence>
<dbReference type="PANTHER" id="PTHR47660:SF3">
    <property type="entry name" value="FINGER DOMAIN PROTEIN, PUTATIVE (AFU_ORTHOLOGUE AFUA_4G03310)-RELATED"/>
    <property type="match status" value="1"/>
</dbReference>
<dbReference type="Gene3D" id="4.10.240.10">
    <property type="entry name" value="Zn(2)-C6 fungal-type DNA-binding domain"/>
    <property type="match status" value="1"/>
</dbReference>
<dbReference type="AlphaFoldDB" id="A0A1L9VIX9"/>
<keyword evidence="6" id="KW-0539">Nucleus</keyword>
<dbReference type="SUPFAM" id="SSF57701">
    <property type="entry name" value="Zn2/Cys6 DNA-binding domain"/>
    <property type="match status" value="1"/>
</dbReference>
<dbReference type="RefSeq" id="XP_022400538.1">
    <property type="nucleotide sequence ID" value="XM_022544486.1"/>
</dbReference>
<dbReference type="GeneID" id="34460747"/>
<dbReference type="InterPro" id="IPR001138">
    <property type="entry name" value="Zn2Cys6_DnaBD"/>
</dbReference>
<accession>A0A1L9VIX9</accession>
<gene>
    <name evidence="8" type="ORF">ASPGLDRAFT_349341</name>
</gene>
<proteinExistence type="predicted"/>
<dbReference type="VEuPathDB" id="FungiDB:ASPGLDRAFT_349341"/>
<dbReference type="Proteomes" id="UP000184300">
    <property type="component" value="Unassembled WGS sequence"/>
</dbReference>
<reference evidence="9" key="1">
    <citation type="journal article" date="2017" name="Genome Biol.">
        <title>Comparative genomics reveals high biological diversity and specific adaptations in the industrially and medically important fungal genus Aspergillus.</title>
        <authorList>
            <person name="de Vries R.P."/>
            <person name="Riley R."/>
            <person name="Wiebenga A."/>
            <person name="Aguilar-Osorio G."/>
            <person name="Amillis S."/>
            <person name="Uchima C.A."/>
            <person name="Anderluh G."/>
            <person name="Asadollahi M."/>
            <person name="Askin M."/>
            <person name="Barry K."/>
            <person name="Battaglia E."/>
            <person name="Bayram O."/>
            <person name="Benocci T."/>
            <person name="Braus-Stromeyer S.A."/>
            <person name="Caldana C."/>
            <person name="Canovas D."/>
            <person name="Cerqueira G.C."/>
            <person name="Chen F."/>
            <person name="Chen W."/>
            <person name="Choi C."/>
            <person name="Clum A."/>
            <person name="Dos Santos R.A."/>
            <person name="Damasio A.R."/>
            <person name="Diallinas G."/>
            <person name="Emri T."/>
            <person name="Fekete E."/>
            <person name="Flipphi M."/>
            <person name="Freyberg S."/>
            <person name="Gallo A."/>
            <person name="Gournas C."/>
            <person name="Habgood R."/>
            <person name="Hainaut M."/>
            <person name="Harispe M.L."/>
            <person name="Henrissat B."/>
            <person name="Hilden K.S."/>
            <person name="Hope R."/>
            <person name="Hossain A."/>
            <person name="Karabika E."/>
            <person name="Karaffa L."/>
            <person name="Karanyi Z."/>
            <person name="Krasevec N."/>
            <person name="Kuo A."/>
            <person name="Kusch H."/>
            <person name="LaButti K."/>
            <person name="Lagendijk E.L."/>
            <person name="Lapidus A."/>
            <person name="Levasseur A."/>
            <person name="Lindquist E."/>
            <person name="Lipzen A."/>
            <person name="Logrieco A.F."/>
            <person name="MacCabe A."/>
            <person name="Maekelae M.R."/>
            <person name="Malavazi I."/>
            <person name="Melin P."/>
            <person name="Meyer V."/>
            <person name="Mielnichuk N."/>
            <person name="Miskei M."/>
            <person name="Molnar A.P."/>
            <person name="Mule G."/>
            <person name="Ngan C.Y."/>
            <person name="Orejas M."/>
            <person name="Orosz E."/>
            <person name="Ouedraogo J.P."/>
            <person name="Overkamp K.M."/>
            <person name="Park H.-S."/>
            <person name="Perrone G."/>
            <person name="Piumi F."/>
            <person name="Punt P.J."/>
            <person name="Ram A.F."/>
            <person name="Ramon A."/>
            <person name="Rauscher S."/>
            <person name="Record E."/>
            <person name="Riano-Pachon D.M."/>
            <person name="Robert V."/>
            <person name="Roehrig J."/>
            <person name="Ruller R."/>
            <person name="Salamov A."/>
            <person name="Salih N.S."/>
            <person name="Samson R.A."/>
            <person name="Sandor E."/>
            <person name="Sanguinetti M."/>
            <person name="Schuetze T."/>
            <person name="Sepcic K."/>
            <person name="Shelest E."/>
            <person name="Sherlock G."/>
            <person name="Sophianopoulou V."/>
            <person name="Squina F.M."/>
            <person name="Sun H."/>
            <person name="Susca A."/>
            <person name="Todd R.B."/>
            <person name="Tsang A."/>
            <person name="Unkles S.E."/>
            <person name="van de Wiele N."/>
            <person name="van Rossen-Uffink D."/>
            <person name="Oliveira J.V."/>
            <person name="Vesth T.C."/>
            <person name="Visser J."/>
            <person name="Yu J.-H."/>
            <person name="Zhou M."/>
            <person name="Andersen M.R."/>
            <person name="Archer D.B."/>
            <person name="Baker S.E."/>
            <person name="Benoit I."/>
            <person name="Brakhage A.A."/>
            <person name="Braus G.H."/>
            <person name="Fischer R."/>
            <person name="Frisvad J.C."/>
            <person name="Goldman G.H."/>
            <person name="Houbraken J."/>
            <person name="Oakley B."/>
            <person name="Pocsi I."/>
            <person name="Scazzocchio C."/>
            <person name="Seiboth B."/>
            <person name="vanKuyk P.A."/>
            <person name="Wortman J."/>
            <person name="Dyer P.S."/>
            <person name="Grigoriev I.V."/>
        </authorList>
    </citation>
    <scope>NUCLEOTIDE SEQUENCE [LARGE SCALE GENOMIC DNA]</scope>
    <source>
        <strain evidence="9">CBS 516.65</strain>
    </source>
</reference>
<evidence type="ECO:0000256" key="4">
    <source>
        <dbReference type="ARBA" id="ARBA00023125"/>
    </source>
</evidence>
<feature type="domain" description="Zn(2)-C6 fungal-type" evidence="7">
    <location>
        <begin position="22"/>
        <end position="52"/>
    </location>
</feature>
<keyword evidence="5" id="KW-0804">Transcription</keyword>
<evidence type="ECO:0000313" key="9">
    <source>
        <dbReference type="Proteomes" id="UP000184300"/>
    </source>
</evidence>
<keyword evidence="3" id="KW-0805">Transcription regulation</keyword>
<evidence type="ECO:0000256" key="3">
    <source>
        <dbReference type="ARBA" id="ARBA00023015"/>
    </source>
</evidence>
<dbReference type="GO" id="GO:0008270">
    <property type="term" value="F:zinc ion binding"/>
    <property type="evidence" value="ECO:0007669"/>
    <property type="project" value="InterPro"/>
</dbReference>
<dbReference type="EMBL" id="KV878898">
    <property type="protein sequence ID" value="OJJ83840.1"/>
    <property type="molecule type" value="Genomic_DNA"/>
</dbReference>
<keyword evidence="2" id="KW-0862">Zinc</keyword>
<keyword evidence="4" id="KW-0238">DNA-binding</keyword>
<dbReference type="STRING" id="1160497.A0A1L9VIX9"/>
<organism evidence="8 9">
    <name type="scientific">Aspergillus glaucus CBS 516.65</name>
    <dbReference type="NCBI Taxonomy" id="1160497"/>
    <lineage>
        <taxon>Eukaryota</taxon>
        <taxon>Fungi</taxon>
        <taxon>Dikarya</taxon>
        <taxon>Ascomycota</taxon>
        <taxon>Pezizomycotina</taxon>
        <taxon>Eurotiomycetes</taxon>
        <taxon>Eurotiomycetidae</taxon>
        <taxon>Eurotiales</taxon>
        <taxon>Aspergillaceae</taxon>
        <taxon>Aspergillus</taxon>
        <taxon>Aspergillus subgen. Aspergillus</taxon>
    </lineage>
</organism>
<evidence type="ECO:0000256" key="5">
    <source>
        <dbReference type="ARBA" id="ARBA00023163"/>
    </source>
</evidence>
<dbReference type="CDD" id="cd00067">
    <property type="entry name" value="GAL4"/>
    <property type="match status" value="1"/>
</dbReference>